<dbReference type="Proteomes" id="UP000177328">
    <property type="component" value="Unassembled WGS sequence"/>
</dbReference>
<evidence type="ECO:0008006" key="3">
    <source>
        <dbReference type="Google" id="ProtNLM"/>
    </source>
</evidence>
<dbReference type="InterPro" id="IPR036874">
    <property type="entry name" value="Carbonic_anhydrase_sf"/>
</dbReference>
<dbReference type="GO" id="GO:0004089">
    <property type="term" value="F:carbonate dehydratase activity"/>
    <property type="evidence" value="ECO:0007669"/>
    <property type="project" value="InterPro"/>
</dbReference>
<dbReference type="AlphaFoldDB" id="A0A1F5KFN4"/>
<accession>A0A1F5KFN4</accession>
<organism evidence="1 2">
    <name type="scientific">Candidatus Daviesbacteria bacterium RIFCSPHIGHO2_02_FULL_43_12</name>
    <dbReference type="NCBI Taxonomy" id="1797776"/>
    <lineage>
        <taxon>Bacteria</taxon>
        <taxon>Candidatus Daviesiibacteriota</taxon>
    </lineage>
</organism>
<proteinExistence type="predicted"/>
<dbReference type="EMBL" id="MFDD01000015">
    <property type="protein sequence ID" value="OGE39747.1"/>
    <property type="molecule type" value="Genomic_DNA"/>
</dbReference>
<sequence length="144" mass="16446">MQTLHTCKAVVITCIDFRFQDFIDQWLEKHFTPRDFDRVALGGGVKNLGVILSQIKISHDMHHIEKVILINHENCGAYAEADTPEKHAHDLLETKTKIKELYPDLDIETYYLHLDGEFEPVSLSESQWLETAPSLQASGQNISI</sequence>
<dbReference type="InterPro" id="IPR046871">
    <property type="entry name" value="Pro_CA_2"/>
</dbReference>
<dbReference type="GO" id="GO:0008270">
    <property type="term" value="F:zinc ion binding"/>
    <property type="evidence" value="ECO:0007669"/>
    <property type="project" value="InterPro"/>
</dbReference>
<dbReference type="Gene3D" id="3.40.1050.10">
    <property type="entry name" value="Carbonic anhydrase"/>
    <property type="match status" value="1"/>
</dbReference>
<dbReference type="SUPFAM" id="SSF53056">
    <property type="entry name" value="beta-carbonic anhydrase, cab"/>
    <property type="match status" value="1"/>
</dbReference>
<evidence type="ECO:0000313" key="2">
    <source>
        <dbReference type="Proteomes" id="UP000177328"/>
    </source>
</evidence>
<evidence type="ECO:0000313" key="1">
    <source>
        <dbReference type="EMBL" id="OGE39747.1"/>
    </source>
</evidence>
<dbReference type="Pfam" id="PF20393">
    <property type="entry name" value="Pro_CA_2"/>
    <property type="match status" value="1"/>
</dbReference>
<protein>
    <recommendedName>
        <fullName evidence="3">Carbonic anhydrase</fullName>
    </recommendedName>
</protein>
<name>A0A1F5KFN4_9BACT</name>
<comment type="caution">
    <text evidence="1">The sequence shown here is derived from an EMBL/GenBank/DDBJ whole genome shotgun (WGS) entry which is preliminary data.</text>
</comment>
<reference evidence="1 2" key="1">
    <citation type="journal article" date="2016" name="Nat. Commun.">
        <title>Thousands of microbial genomes shed light on interconnected biogeochemical processes in an aquifer system.</title>
        <authorList>
            <person name="Anantharaman K."/>
            <person name="Brown C.T."/>
            <person name="Hug L.A."/>
            <person name="Sharon I."/>
            <person name="Castelle C.J."/>
            <person name="Probst A.J."/>
            <person name="Thomas B.C."/>
            <person name="Singh A."/>
            <person name="Wilkins M.J."/>
            <person name="Karaoz U."/>
            <person name="Brodie E.L."/>
            <person name="Williams K.H."/>
            <person name="Hubbard S.S."/>
            <person name="Banfield J.F."/>
        </authorList>
    </citation>
    <scope>NUCLEOTIDE SEQUENCE [LARGE SCALE GENOMIC DNA]</scope>
</reference>
<gene>
    <name evidence="1" type="ORF">A3D25_03395</name>
</gene>